<keyword evidence="2" id="KW-0418">Kinase</keyword>
<dbReference type="EMBL" id="CP053069">
    <property type="protein sequence ID" value="QJR11982.1"/>
    <property type="molecule type" value="Genomic_DNA"/>
</dbReference>
<feature type="domain" description="Two component regulator three Y" evidence="6">
    <location>
        <begin position="674"/>
        <end position="733"/>
    </location>
</feature>
<keyword evidence="9" id="KW-1185">Reference proteome</keyword>
<feature type="domain" description="Histidine kinase/HSP90-like ATPase" evidence="5">
    <location>
        <begin position="889"/>
        <end position="977"/>
    </location>
</feature>
<dbReference type="Gene3D" id="1.20.5.1930">
    <property type="match status" value="1"/>
</dbReference>
<dbReference type="Pfam" id="PF02518">
    <property type="entry name" value="HATPase_c"/>
    <property type="match status" value="1"/>
</dbReference>
<evidence type="ECO:0000256" key="2">
    <source>
        <dbReference type="ARBA" id="ARBA00022777"/>
    </source>
</evidence>
<dbReference type="Gene3D" id="2.60.40.10">
    <property type="entry name" value="Immunoglobulins"/>
    <property type="match status" value="1"/>
</dbReference>
<gene>
    <name evidence="8" type="ORF">DSM104443_03065</name>
</gene>
<evidence type="ECO:0000256" key="4">
    <source>
        <dbReference type="SAM" id="Phobius"/>
    </source>
</evidence>
<keyword evidence="4" id="KW-0472">Membrane</keyword>
<dbReference type="CDD" id="cd16917">
    <property type="entry name" value="HATPase_UhpB-NarQ-NarX-like"/>
    <property type="match status" value="1"/>
</dbReference>
<dbReference type="InterPro" id="IPR050482">
    <property type="entry name" value="Sensor_HK_TwoCompSys"/>
</dbReference>
<dbReference type="GO" id="GO:0000155">
    <property type="term" value="F:phosphorelay sensor kinase activity"/>
    <property type="evidence" value="ECO:0007669"/>
    <property type="project" value="InterPro"/>
</dbReference>
<dbReference type="SUPFAM" id="SSF55874">
    <property type="entry name" value="ATPase domain of HSP90 chaperone/DNA topoisomerase II/histidine kinase"/>
    <property type="match status" value="1"/>
</dbReference>
<dbReference type="SUPFAM" id="SSF63829">
    <property type="entry name" value="Calcium-dependent phosphotriesterase"/>
    <property type="match status" value="2"/>
</dbReference>
<reference evidence="8 9" key="1">
    <citation type="submission" date="2020-04" db="EMBL/GenBank/DDBJ databases">
        <title>Usitatibacter rugosus gen. nov., sp. nov. and Usitatibacter palustris sp. nov., novel members of Usitatibacteraceae fam. nov. within the order Nitrosomonadales isolated from soil.</title>
        <authorList>
            <person name="Huber K.J."/>
            <person name="Neumann-Schaal M."/>
            <person name="Geppert A."/>
            <person name="Luckner M."/>
            <person name="Wanner G."/>
            <person name="Overmann J."/>
        </authorList>
    </citation>
    <scope>NUCLEOTIDE SEQUENCE [LARGE SCALE GENOMIC DNA]</scope>
    <source>
        <strain evidence="8 9">0125_3</strain>
    </source>
</reference>
<organism evidence="8 9">
    <name type="scientific">Usitatibacter rugosus</name>
    <dbReference type="NCBI Taxonomy" id="2732067"/>
    <lineage>
        <taxon>Bacteria</taxon>
        <taxon>Pseudomonadati</taxon>
        <taxon>Pseudomonadota</taxon>
        <taxon>Betaproteobacteria</taxon>
        <taxon>Nitrosomonadales</taxon>
        <taxon>Usitatibacteraceae</taxon>
        <taxon>Usitatibacter</taxon>
    </lineage>
</organism>
<dbReference type="KEGG" id="uru:DSM104443_03065"/>
<evidence type="ECO:0000256" key="1">
    <source>
        <dbReference type="ARBA" id="ARBA00022679"/>
    </source>
</evidence>
<evidence type="ECO:0000259" key="6">
    <source>
        <dbReference type="Pfam" id="PF07495"/>
    </source>
</evidence>
<sequence length="985" mass="106099">MAAFALASTACWPIDRDRSFAQLHHVPWTARDGAPADVEAMAQTEDGFIWLGTRSGLVRFDGLQFERYAPASGDTLSSGSIRSLLALPGNGLIIGWVFGGATVLRDGRTTHFGAKDGFPGGSPHQFLADADGKLWVATANALARFDGTRWQAIGADWNFAGQRAIALFLDRDGTLGAFTPSTLMILPRGGTAFQPTGGKSTTRAPIARARDGTLFVSDGRGIRSIASLAQYDESDRPVLVATTTVNARRMIVDRDGSLWFEDYAGVGRIAHPERPGATAEYFTKAEGLSDVGAAPLLEDREGNVWAATPGGIDRFRGGPFVSPAGALQLSGAALAPDSNGGLLFTGFKGESWHLAADGTVSAFGPIRGICAYRDPDGIVWFGSQKETPRVAELWRHQAGRLDRVDLPADIPLNATVQSITMDAGRSLWVSVRRAGIYRLSQGAWSKPAELPEAGKRVAVVMTADSKGRVWLGYAEGGVALWDGGKVRTYGAKEGLDVGTVFAIQEKGTHLWVAGERGVAILESDRFRAVSIEERDVLRGIAGLLETDGGDLWLFASTGVIRVPADQVLAALGQPGRAMSARRYDYDDGFAGAPPAIGPLPALVATTDGRLWFATSRGVFMHDPRTAGANRVAPTVVVKALLAGGAHHVPAGNVGLPELITSVEIDYTATSMTVPRRMRFRHRLEGVDTDWQEAGARRQAFYTNLGPGHYRFQVTAANEDGVWNPAGASFEFTIAPAWYQTRWFFMLCALAAIGALALAYRLRMDRVSARIQARLQDRQLERERIARDLHDTLLQGFQGLVLTFTAAMRRIPPGEPARAQMEKALERASGVLAEGRNRVRDLRDSVVFQGDLAAALKDAADDLAHAHPAAFALTVQGDRRRLHPLVLEEAYRIGREALANAYRHAAANRIEIEVIFDPAQLRLRIRDDGMGVAGDVLENGVPGHWGITGMRERAQKLGARLLIRSGTGSGTEVELDIPGTVAYDSP</sequence>
<dbReference type="RefSeq" id="WP_171093776.1">
    <property type="nucleotide sequence ID" value="NZ_CP053069.1"/>
</dbReference>
<dbReference type="AlphaFoldDB" id="A0A6M4GY86"/>
<keyword evidence="4" id="KW-1133">Transmembrane helix</keyword>
<dbReference type="InterPro" id="IPR003594">
    <property type="entry name" value="HATPase_dom"/>
</dbReference>
<keyword evidence="4" id="KW-0812">Transmembrane</keyword>
<dbReference type="InterPro" id="IPR015943">
    <property type="entry name" value="WD40/YVTN_repeat-like_dom_sf"/>
</dbReference>
<dbReference type="InterPro" id="IPR036890">
    <property type="entry name" value="HATPase_C_sf"/>
</dbReference>
<dbReference type="Gene3D" id="2.130.10.10">
    <property type="entry name" value="YVTN repeat-like/Quinoprotein amine dehydrogenase"/>
    <property type="match status" value="2"/>
</dbReference>
<protein>
    <submittedName>
        <fullName evidence="8">Uncharacterized protein</fullName>
    </submittedName>
</protein>
<dbReference type="GO" id="GO:0016020">
    <property type="term" value="C:membrane"/>
    <property type="evidence" value="ECO:0007669"/>
    <property type="project" value="InterPro"/>
</dbReference>
<dbReference type="Proteomes" id="UP000501534">
    <property type="component" value="Chromosome"/>
</dbReference>
<feature type="domain" description="Signal transduction histidine kinase subgroup 3 dimerisation and phosphoacceptor" evidence="7">
    <location>
        <begin position="780"/>
        <end position="844"/>
    </location>
</feature>
<dbReference type="Pfam" id="PF07730">
    <property type="entry name" value="HisKA_3"/>
    <property type="match status" value="1"/>
</dbReference>
<dbReference type="InterPro" id="IPR011712">
    <property type="entry name" value="Sig_transdc_His_kin_sub3_dim/P"/>
</dbReference>
<dbReference type="PANTHER" id="PTHR24421">
    <property type="entry name" value="NITRATE/NITRITE SENSOR PROTEIN NARX-RELATED"/>
    <property type="match status" value="1"/>
</dbReference>
<keyword evidence="3" id="KW-0902">Two-component regulatory system</keyword>
<keyword evidence="1" id="KW-0808">Transferase</keyword>
<feature type="transmembrane region" description="Helical" evidence="4">
    <location>
        <begin position="742"/>
        <end position="761"/>
    </location>
</feature>
<dbReference type="GO" id="GO:0046983">
    <property type="term" value="F:protein dimerization activity"/>
    <property type="evidence" value="ECO:0007669"/>
    <property type="project" value="InterPro"/>
</dbReference>
<dbReference type="Pfam" id="PF07495">
    <property type="entry name" value="Y_Y_Y"/>
    <property type="match status" value="1"/>
</dbReference>
<proteinExistence type="predicted"/>
<dbReference type="PANTHER" id="PTHR24421:SF62">
    <property type="entry name" value="SENSORY TRANSDUCTION HISTIDINE KINASE"/>
    <property type="match status" value="1"/>
</dbReference>
<name>A0A6M4GY86_9PROT</name>
<evidence type="ECO:0000256" key="3">
    <source>
        <dbReference type="ARBA" id="ARBA00023012"/>
    </source>
</evidence>
<evidence type="ECO:0000259" key="7">
    <source>
        <dbReference type="Pfam" id="PF07730"/>
    </source>
</evidence>
<accession>A0A6M4GY86</accession>
<dbReference type="InterPro" id="IPR013783">
    <property type="entry name" value="Ig-like_fold"/>
</dbReference>
<evidence type="ECO:0000313" key="8">
    <source>
        <dbReference type="EMBL" id="QJR11982.1"/>
    </source>
</evidence>
<evidence type="ECO:0000259" key="5">
    <source>
        <dbReference type="Pfam" id="PF02518"/>
    </source>
</evidence>
<dbReference type="Gene3D" id="3.30.565.10">
    <property type="entry name" value="Histidine kinase-like ATPase, C-terminal domain"/>
    <property type="match status" value="1"/>
</dbReference>
<evidence type="ECO:0000313" key="9">
    <source>
        <dbReference type="Proteomes" id="UP000501534"/>
    </source>
</evidence>
<dbReference type="InterPro" id="IPR011123">
    <property type="entry name" value="Y_Y_Y"/>
</dbReference>